<proteinExistence type="predicted"/>
<reference evidence="1" key="1">
    <citation type="submission" date="2014-12" db="EMBL/GenBank/DDBJ databases">
        <title>Insight into the proteome of Arion vulgaris.</title>
        <authorList>
            <person name="Aradska J."/>
            <person name="Bulat T."/>
            <person name="Smidak R."/>
            <person name="Sarate P."/>
            <person name="Gangsoo J."/>
            <person name="Sialana F."/>
            <person name="Bilban M."/>
            <person name="Lubec G."/>
        </authorList>
    </citation>
    <scope>NUCLEOTIDE SEQUENCE</scope>
    <source>
        <tissue evidence="1">Skin</tissue>
    </source>
</reference>
<evidence type="ECO:0000313" key="1">
    <source>
        <dbReference type="EMBL" id="CEK58605.1"/>
    </source>
</evidence>
<accession>A0A0B6YSY8</accession>
<gene>
    <name evidence="1" type="primary">ORF33618</name>
</gene>
<protein>
    <submittedName>
        <fullName evidence="1">Uncharacterized protein</fullName>
    </submittedName>
</protein>
<feature type="non-terminal residue" evidence="1">
    <location>
        <position position="79"/>
    </location>
</feature>
<dbReference type="EMBL" id="HACG01011740">
    <property type="protein sequence ID" value="CEK58605.1"/>
    <property type="molecule type" value="Transcribed_RNA"/>
</dbReference>
<name>A0A0B6YSY8_9EUPU</name>
<sequence>MGVRTIIPSAIRSTEKHEYIKKKLSCCPSQSKGGKREKKALTSVIVSSFLKSKYKIEISNELLAEITNVSTNTYMTDLA</sequence>
<organism evidence="1">
    <name type="scientific">Arion vulgaris</name>
    <dbReference type="NCBI Taxonomy" id="1028688"/>
    <lineage>
        <taxon>Eukaryota</taxon>
        <taxon>Metazoa</taxon>
        <taxon>Spiralia</taxon>
        <taxon>Lophotrochozoa</taxon>
        <taxon>Mollusca</taxon>
        <taxon>Gastropoda</taxon>
        <taxon>Heterobranchia</taxon>
        <taxon>Euthyneura</taxon>
        <taxon>Panpulmonata</taxon>
        <taxon>Eupulmonata</taxon>
        <taxon>Stylommatophora</taxon>
        <taxon>Helicina</taxon>
        <taxon>Arionoidea</taxon>
        <taxon>Arionidae</taxon>
        <taxon>Arion</taxon>
    </lineage>
</organism>
<dbReference type="AlphaFoldDB" id="A0A0B6YSY8"/>